<dbReference type="Proteomes" id="UP001628179">
    <property type="component" value="Unassembled WGS sequence"/>
</dbReference>
<dbReference type="InterPro" id="IPR046536">
    <property type="entry name" value="DUF6601"/>
</dbReference>
<proteinExistence type="predicted"/>
<accession>A0ABQ0G2F5</accession>
<comment type="caution">
    <text evidence="2">The sequence shown here is derived from an EMBL/GenBank/DDBJ whole genome shotgun (WGS) entry which is preliminary data.</text>
</comment>
<keyword evidence="1" id="KW-0472">Membrane</keyword>
<feature type="transmembrane region" description="Helical" evidence="1">
    <location>
        <begin position="254"/>
        <end position="273"/>
    </location>
</feature>
<dbReference type="PANTHER" id="PTHR34414:SF1">
    <property type="entry name" value="SUBTILISIN-LIKE SERINE PROTEASE"/>
    <property type="match status" value="1"/>
</dbReference>
<dbReference type="Pfam" id="PF20246">
    <property type="entry name" value="DUF6601"/>
    <property type="match status" value="1"/>
</dbReference>
<sequence>MYKPPTTPPFTPEAELFHCKTSTQPTTEVFIPDNDLATSLPCIFIDRSEEILLVSNHVRAFIMEDLSFSRLDVAYKYLWWAGRQFPARPLHRQVHELGRTVAVTYRADLHLVWCPQTRRIFLKPLPRYLLSHFCWASHVSIDRDLDAGARGFLLSYIWLIRNEHDWTLAHDARLLPAEVTWAAWRDFVESLIRSGGLSVNGLVNVHRRFHYGELRVNRLNHIYRLMCPFDWQRLFRGYGGLLAPSYSDFFRKRFRWIVIVFASCTTVLSALQVGLATDVLGSSKTLQDVSSGIVLFSLIVLGITVVVIFALYIGLFVFFLVKTLVNTAARKQKRRIWADRP</sequence>
<keyword evidence="3" id="KW-1185">Reference proteome</keyword>
<keyword evidence="1" id="KW-0812">Transmembrane</keyword>
<gene>
    <name evidence="2" type="ORF">MFIFM68171_02157</name>
</gene>
<dbReference type="PANTHER" id="PTHR34414">
    <property type="entry name" value="HET DOMAIN-CONTAINING PROTEIN-RELATED"/>
    <property type="match status" value="1"/>
</dbReference>
<dbReference type="RefSeq" id="XP_070913680.1">
    <property type="nucleotide sequence ID" value="XM_071057579.1"/>
</dbReference>
<reference evidence="2 3" key="1">
    <citation type="submission" date="2024-09" db="EMBL/GenBank/DDBJ databases">
        <title>Itraconazole resistance in Madurella fahalii resulting from another homologue of gene encoding cytochrome P450 14-alpha sterol demethylase (CYP51).</title>
        <authorList>
            <person name="Yoshioka I."/>
            <person name="Fahal A.H."/>
            <person name="Kaneko S."/>
            <person name="Yaguchi T."/>
        </authorList>
    </citation>
    <scope>NUCLEOTIDE SEQUENCE [LARGE SCALE GENOMIC DNA]</scope>
    <source>
        <strain evidence="2 3">IFM 68171</strain>
    </source>
</reference>
<feature type="transmembrane region" description="Helical" evidence="1">
    <location>
        <begin position="293"/>
        <end position="325"/>
    </location>
</feature>
<evidence type="ECO:0000313" key="3">
    <source>
        <dbReference type="Proteomes" id="UP001628179"/>
    </source>
</evidence>
<keyword evidence="1" id="KW-1133">Transmembrane helix</keyword>
<name>A0ABQ0G2F5_9PEZI</name>
<evidence type="ECO:0000313" key="2">
    <source>
        <dbReference type="EMBL" id="GAB1311947.1"/>
    </source>
</evidence>
<protein>
    <recommendedName>
        <fullName evidence="4">Subtilisin-like serine protease</fullName>
    </recommendedName>
</protein>
<organism evidence="2 3">
    <name type="scientific">Madurella fahalii</name>
    <dbReference type="NCBI Taxonomy" id="1157608"/>
    <lineage>
        <taxon>Eukaryota</taxon>
        <taxon>Fungi</taxon>
        <taxon>Dikarya</taxon>
        <taxon>Ascomycota</taxon>
        <taxon>Pezizomycotina</taxon>
        <taxon>Sordariomycetes</taxon>
        <taxon>Sordariomycetidae</taxon>
        <taxon>Sordariales</taxon>
        <taxon>Sordariales incertae sedis</taxon>
        <taxon>Madurella</taxon>
    </lineage>
</organism>
<evidence type="ECO:0008006" key="4">
    <source>
        <dbReference type="Google" id="ProtNLM"/>
    </source>
</evidence>
<dbReference type="GeneID" id="98172902"/>
<evidence type="ECO:0000256" key="1">
    <source>
        <dbReference type="SAM" id="Phobius"/>
    </source>
</evidence>
<dbReference type="EMBL" id="BAAFSV010000001">
    <property type="protein sequence ID" value="GAB1311947.1"/>
    <property type="molecule type" value="Genomic_DNA"/>
</dbReference>